<protein>
    <recommendedName>
        <fullName evidence="3">NB-ARC domain-containing protein</fullName>
    </recommendedName>
</protein>
<evidence type="ECO:0008006" key="3">
    <source>
        <dbReference type="Google" id="ProtNLM"/>
    </source>
</evidence>
<dbReference type="InterPro" id="IPR032675">
    <property type="entry name" value="LRR_dom_sf"/>
</dbReference>
<name>A0A2P5VR73_GOSBA</name>
<dbReference type="AlphaFoldDB" id="A0A2P5VR73"/>
<gene>
    <name evidence="1" type="ORF">GOBAR_AA39372</name>
</gene>
<dbReference type="Gene3D" id="3.80.10.10">
    <property type="entry name" value="Ribonuclease Inhibitor"/>
    <property type="match status" value="1"/>
</dbReference>
<accession>A0A2P5VR73</accession>
<reference evidence="1 2" key="1">
    <citation type="submission" date="2015-01" db="EMBL/GenBank/DDBJ databases">
        <title>Genome of allotetraploid Gossypium barbadense reveals genomic plasticity and fiber elongation in cotton evolution.</title>
        <authorList>
            <person name="Chen X."/>
            <person name="Liu X."/>
            <person name="Zhao B."/>
            <person name="Zheng H."/>
            <person name="Hu Y."/>
            <person name="Lu G."/>
            <person name="Yang C."/>
            <person name="Chen J."/>
            <person name="Shan C."/>
            <person name="Zhang L."/>
            <person name="Zhou Y."/>
            <person name="Wang L."/>
            <person name="Guo W."/>
            <person name="Bai Y."/>
            <person name="Ruan J."/>
            <person name="Shangguan X."/>
            <person name="Mao Y."/>
            <person name="Jiang J."/>
            <person name="Zhu Y."/>
            <person name="Lei J."/>
            <person name="Kang H."/>
            <person name="Chen S."/>
            <person name="He X."/>
            <person name="Wang R."/>
            <person name="Wang Y."/>
            <person name="Chen J."/>
            <person name="Wang L."/>
            <person name="Yu S."/>
            <person name="Wang B."/>
            <person name="Wei J."/>
            <person name="Song S."/>
            <person name="Lu X."/>
            <person name="Gao Z."/>
            <person name="Gu W."/>
            <person name="Deng X."/>
            <person name="Ma D."/>
            <person name="Wang S."/>
            <person name="Liang W."/>
            <person name="Fang L."/>
            <person name="Cai C."/>
            <person name="Zhu X."/>
            <person name="Zhou B."/>
            <person name="Zhang Y."/>
            <person name="Chen Z."/>
            <person name="Xu S."/>
            <person name="Zhu R."/>
            <person name="Wang S."/>
            <person name="Zhang T."/>
            <person name="Zhao G."/>
        </authorList>
    </citation>
    <scope>NUCLEOTIDE SEQUENCE [LARGE SCALE GENOMIC DNA]</scope>
    <source>
        <strain evidence="2">cv. Xinhai21</strain>
        <tissue evidence="1">Leaf</tissue>
    </source>
</reference>
<dbReference type="EMBL" id="KZ671364">
    <property type="protein sequence ID" value="PPR81344.1"/>
    <property type="molecule type" value="Genomic_DNA"/>
</dbReference>
<evidence type="ECO:0000313" key="1">
    <source>
        <dbReference type="EMBL" id="PPR81344.1"/>
    </source>
</evidence>
<dbReference type="InterPro" id="IPR044974">
    <property type="entry name" value="Disease_R_plants"/>
</dbReference>
<evidence type="ECO:0000313" key="2">
    <source>
        <dbReference type="Proteomes" id="UP000239757"/>
    </source>
</evidence>
<dbReference type="GO" id="GO:0006952">
    <property type="term" value="P:defense response"/>
    <property type="evidence" value="ECO:0007669"/>
    <property type="project" value="InterPro"/>
</dbReference>
<sequence>MALYKSRICKRSQNLWDKHLKLEATFDSFHSLARLDIEAVLQLVNRVALFIPLRGSICSWGTHRIQGIKLDMSHRDNLLFQPFVFENMINLRYIFVYSPWNLLWKEHEDYKKLLTNQVDIISLPAELRYLRWDYYPFKSLSSNFNPKNLVVLRLAHGNMEQLWNEGHQDLVHLRKIKLFSCKNLKKIPNLLGAVNLETLDCEKCESLVELPCLDHLTSLKTLHLKGCRSFKKFPEIPNNFYELD</sequence>
<dbReference type="PANTHER" id="PTHR11017:SF479">
    <property type="entry name" value="DISEASE RESISTANCE PROTEIN (TIR-NBS-LRR CLASS) FAMILY"/>
    <property type="match status" value="1"/>
</dbReference>
<dbReference type="OrthoDB" id="1001794at2759"/>
<dbReference type="Proteomes" id="UP000239757">
    <property type="component" value="Unassembled WGS sequence"/>
</dbReference>
<dbReference type="PANTHER" id="PTHR11017">
    <property type="entry name" value="LEUCINE-RICH REPEAT-CONTAINING PROTEIN"/>
    <property type="match status" value="1"/>
</dbReference>
<proteinExistence type="predicted"/>
<dbReference type="SUPFAM" id="SSF52058">
    <property type="entry name" value="L domain-like"/>
    <property type="match status" value="1"/>
</dbReference>
<organism evidence="1 2">
    <name type="scientific">Gossypium barbadense</name>
    <name type="common">Sea Island cotton</name>
    <name type="synonym">Hibiscus barbadensis</name>
    <dbReference type="NCBI Taxonomy" id="3634"/>
    <lineage>
        <taxon>Eukaryota</taxon>
        <taxon>Viridiplantae</taxon>
        <taxon>Streptophyta</taxon>
        <taxon>Embryophyta</taxon>
        <taxon>Tracheophyta</taxon>
        <taxon>Spermatophyta</taxon>
        <taxon>Magnoliopsida</taxon>
        <taxon>eudicotyledons</taxon>
        <taxon>Gunneridae</taxon>
        <taxon>Pentapetalae</taxon>
        <taxon>rosids</taxon>
        <taxon>malvids</taxon>
        <taxon>Malvales</taxon>
        <taxon>Malvaceae</taxon>
        <taxon>Malvoideae</taxon>
        <taxon>Gossypium</taxon>
    </lineage>
</organism>